<dbReference type="EMBL" id="JACHMX010000001">
    <property type="protein sequence ID" value="MBB5852092.1"/>
    <property type="molecule type" value="Genomic_DNA"/>
</dbReference>
<keyword evidence="4" id="KW-1185">Reference proteome</keyword>
<dbReference type="InterPro" id="IPR003399">
    <property type="entry name" value="Mce/MlaD"/>
</dbReference>
<feature type="domain" description="Mammalian cell entry C-terminal" evidence="2">
    <location>
        <begin position="119"/>
        <end position="315"/>
    </location>
</feature>
<reference evidence="3 4" key="1">
    <citation type="submission" date="2020-08" db="EMBL/GenBank/DDBJ databases">
        <title>Sequencing the genomes of 1000 actinobacteria strains.</title>
        <authorList>
            <person name="Klenk H.-P."/>
        </authorList>
    </citation>
    <scope>NUCLEOTIDE SEQUENCE [LARGE SCALE GENOMIC DNA]</scope>
    <source>
        <strain evidence="3 4">DSM 45272</strain>
    </source>
</reference>
<comment type="caution">
    <text evidence="3">The sequence shown here is derived from an EMBL/GenBank/DDBJ whole genome shotgun (WGS) entry which is preliminary data.</text>
</comment>
<dbReference type="Proteomes" id="UP000580861">
    <property type="component" value="Unassembled WGS sequence"/>
</dbReference>
<dbReference type="InterPro" id="IPR052336">
    <property type="entry name" value="MlaD_Phospholipid_Transporter"/>
</dbReference>
<accession>A0A841B0E3</accession>
<dbReference type="Pfam" id="PF02470">
    <property type="entry name" value="MlaD"/>
    <property type="match status" value="1"/>
</dbReference>
<organism evidence="3 4">
    <name type="scientific">Amycolatopsis umgeniensis</name>
    <dbReference type="NCBI Taxonomy" id="336628"/>
    <lineage>
        <taxon>Bacteria</taxon>
        <taxon>Bacillati</taxon>
        <taxon>Actinomycetota</taxon>
        <taxon>Actinomycetes</taxon>
        <taxon>Pseudonocardiales</taxon>
        <taxon>Pseudonocardiaceae</taxon>
        <taxon>Amycolatopsis</taxon>
    </lineage>
</organism>
<dbReference type="Pfam" id="PF11887">
    <property type="entry name" value="Mce4_CUP1"/>
    <property type="match status" value="1"/>
</dbReference>
<dbReference type="NCBIfam" id="TIGR00996">
    <property type="entry name" value="Mtu_fam_mce"/>
    <property type="match status" value="1"/>
</dbReference>
<proteinExistence type="predicted"/>
<dbReference type="PANTHER" id="PTHR33371">
    <property type="entry name" value="INTERMEMBRANE PHOSPHOLIPID TRANSPORT SYSTEM BINDING PROTEIN MLAD-RELATED"/>
    <property type="match status" value="1"/>
</dbReference>
<evidence type="ECO:0000259" key="2">
    <source>
        <dbReference type="Pfam" id="PF11887"/>
    </source>
</evidence>
<gene>
    <name evidence="3" type="ORF">HDA45_002179</name>
</gene>
<dbReference type="RefSeq" id="WP_184894301.1">
    <property type="nucleotide sequence ID" value="NZ_JACHMX010000001.1"/>
</dbReference>
<dbReference type="InterPro" id="IPR024516">
    <property type="entry name" value="Mce_C"/>
</dbReference>
<dbReference type="GO" id="GO:0005576">
    <property type="term" value="C:extracellular region"/>
    <property type="evidence" value="ECO:0007669"/>
    <property type="project" value="TreeGrafter"/>
</dbReference>
<dbReference type="AlphaFoldDB" id="A0A841B0E3"/>
<feature type="domain" description="Mce/MlaD" evidence="1">
    <location>
        <begin position="43"/>
        <end position="115"/>
    </location>
</feature>
<evidence type="ECO:0000259" key="1">
    <source>
        <dbReference type="Pfam" id="PF02470"/>
    </source>
</evidence>
<protein>
    <submittedName>
        <fullName evidence="3">Phospholipid/cholesterol/gamma-HCH transport system substrate-binding protein</fullName>
    </submittedName>
</protein>
<evidence type="ECO:0000313" key="4">
    <source>
        <dbReference type="Proteomes" id="UP000580861"/>
    </source>
</evidence>
<evidence type="ECO:0000313" key="3">
    <source>
        <dbReference type="EMBL" id="MBB5852092.1"/>
    </source>
</evidence>
<name>A0A841B0E3_9PSEU</name>
<dbReference type="InterPro" id="IPR005693">
    <property type="entry name" value="Mce"/>
</dbReference>
<dbReference type="GO" id="GO:0051701">
    <property type="term" value="P:biological process involved in interaction with host"/>
    <property type="evidence" value="ECO:0007669"/>
    <property type="project" value="TreeGrafter"/>
</dbReference>
<dbReference type="PANTHER" id="PTHR33371:SF17">
    <property type="entry name" value="MCE-FAMILY PROTEIN MCE1B"/>
    <property type="match status" value="1"/>
</dbReference>
<sequence>MRALRGLLPTLTKLGVFGTVCLLCTALVANTLHRPFGTPTAGFSAVFTDALGVKPGSDVRIAGVRVGKVDAVKLREGKALVSFEVTTDQELPIGTGAAVRYADLLGARYVALNPGPARGERLAEGATIPLERTTPALDLTKLFNGFKPIFDVLAPADVNQLAKEIIAVFQGEGPTINALLTRIVSLTDTFAGQDEVIGRVLADLQPVLESTIAHGQDFKDLIAGLGALAGGLADNRGLITEALDSGARLAGTVADVVRQTQPAIDRDLRSLFELSGKLDANREPLVGALHDLPKVLGKVDTILGYGGWVNIYFCNLGIGIGGPRIDIGNGPHSAVCR</sequence>